<organism evidence="1">
    <name type="scientific">Attheya septentrionalis</name>
    <dbReference type="NCBI Taxonomy" id="420275"/>
    <lineage>
        <taxon>Eukaryota</taxon>
        <taxon>Sar</taxon>
        <taxon>Stramenopiles</taxon>
        <taxon>Ochrophyta</taxon>
        <taxon>Bacillariophyta</taxon>
        <taxon>Coscinodiscophyceae</taxon>
        <taxon>Chaetocerotophycidae</taxon>
        <taxon>Chaetocerotales</taxon>
        <taxon>Attheyaceae</taxon>
        <taxon>Attheya</taxon>
    </lineage>
</organism>
<accession>A0A7S2XNJ1</accession>
<protein>
    <submittedName>
        <fullName evidence="1">Uncharacterized protein</fullName>
    </submittedName>
</protein>
<proteinExistence type="predicted"/>
<dbReference type="EMBL" id="HBHQ01014537">
    <property type="protein sequence ID" value="CAD9817864.1"/>
    <property type="molecule type" value="Transcribed_RNA"/>
</dbReference>
<dbReference type="AlphaFoldDB" id="A0A7S2XNJ1"/>
<sequence length="144" mass="16313">MSVSASSLTVNKPTKEEELFLVNLKREEKLKIVHPEVDDHDHEPRRDRSRSIGEELFSFHLRRSHGLNLDLDELLAEATLAADADLKVASDSENAASEADQHSLHKKNTKELPSGCFPGCLLANFRPRLCARFRRFCMFALTLL</sequence>
<gene>
    <name evidence="1" type="ORF">ASEP1449_LOCUS9696</name>
</gene>
<reference evidence="1" key="1">
    <citation type="submission" date="2021-01" db="EMBL/GenBank/DDBJ databases">
        <authorList>
            <person name="Corre E."/>
            <person name="Pelletier E."/>
            <person name="Niang G."/>
            <person name="Scheremetjew M."/>
            <person name="Finn R."/>
            <person name="Kale V."/>
            <person name="Holt S."/>
            <person name="Cochrane G."/>
            <person name="Meng A."/>
            <person name="Brown T."/>
            <person name="Cohen L."/>
        </authorList>
    </citation>
    <scope>NUCLEOTIDE SEQUENCE</scope>
    <source>
        <strain evidence="1">CCMP2084</strain>
    </source>
</reference>
<evidence type="ECO:0000313" key="1">
    <source>
        <dbReference type="EMBL" id="CAD9817864.1"/>
    </source>
</evidence>
<name>A0A7S2XNJ1_9STRA</name>